<organism evidence="2 3">
    <name type="scientific">Aedoeadaptatus ivorii</name>
    <dbReference type="NCBI Taxonomy" id="54006"/>
    <lineage>
        <taxon>Bacteria</taxon>
        <taxon>Bacillati</taxon>
        <taxon>Bacillota</taxon>
        <taxon>Tissierellia</taxon>
        <taxon>Tissierellales</taxon>
        <taxon>Peptoniphilaceae</taxon>
        <taxon>Aedoeadaptatus</taxon>
    </lineage>
</organism>
<dbReference type="Gene3D" id="3.90.226.10">
    <property type="entry name" value="2-enoyl-CoA Hydratase, Chain A, domain 1"/>
    <property type="match status" value="1"/>
</dbReference>
<evidence type="ECO:0000259" key="1">
    <source>
        <dbReference type="SMART" id="SM00245"/>
    </source>
</evidence>
<reference evidence="2 3" key="1">
    <citation type="submission" date="2018-12" db="EMBL/GenBank/DDBJ databases">
        <authorList>
            <consortium name="Pathogen Informatics"/>
        </authorList>
    </citation>
    <scope>NUCLEOTIDE SEQUENCE [LARGE SCALE GENOMIC DNA]</scope>
    <source>
        <strain evidence="2 3">NCTC13079</strain>
    </source>
</reference>
<dbReference type="Proteomes" id="UP000269544">
    <property type="component" value="Chromosome"/>
</dbReference>
<dbReference type="RefSeq" id="WP_126464656.1">
    <property type="nucleotide sequence ID" value="NZ_LR134523.1"/>
</dbReference>
<evidence type="ECO:0000313" key="3">
    <source>
        <dbReference type="Proteomes" id="UP000269544"/>
    </source>
</evidence>
<sequence length="296" mass="31974">MKKAIKILVVLVVALLLAVVAAFHFFGTQIRLLTGRPLYLIPPSPVALAEEAIYCMNLQGLYAEGDAWQQAKETLRKEAEAAESREAVYDAIDRAAKVAGGKHSAYYAHEKVEELPFERPTAKIQDDVLVLHLPGFMGTAAEGKIYAKILSDAIEAGGYRRIVVDLTDNDGGNMYPMLAGLSATLDDGVLFRFRDRHEQTLDVEIGKANISGAEKKSVDVPVEVQIGPGTASSGEMVALAYKGADNATLTGEPTAGYNTANILIPLYESDLQLTTSKTVDREGEVWEDRPIPPDGA</sequence>
<dbReference type="AlphaFoldDB" id="A0A448UZT9"/>
<accession>A0A448UZT9</accession>
<dbReference type="GO" id="GO:0008236">
    <property type="term" value="F:serine-type peptidase activity"/>
    <property type="evidence" value="ECO:0007669"/>
    <property type="project" value="InterPro"/>
</dbReference>
<proteinExistence type="predicted"/>
<feature type="domain" description="Tail specific protease" evidence="1">
    <location>
        <begin position="84"/>
        <end position="294"/>
    </location>
</feature>
<dbReference type="SUPFAM" id="SSF52096">
    <property type="entry name" value="ClpP/crotonase"/>
    <property type="match status" value="1"/>
</dbReference>
<gene>
    <name evidence="2" type="ORF">NCTC13079_00179</name>
</gene>
<dbReference type="GO" id="GO:0006508">
    <property type="term" value="P:proteolysis"/>
    <property type="evidence" value="ECO:0007669"/>
    <property type="project" value="InterPro"/>
</dbReference>
<dbReference type="InterPro" id="IPR005151">
    <property type="entry name" value="Tail-specific_protease"/>
</dbReference>
<dbReference type="Pfam" id="PF03572">
    <property type="entry name" value="Peptidase_S41"/>
    <property type="match status" value="1"/>
</dbReference>
<dbReference type="InterPro" id="IPR029045">
    <property type="entry name" value="ClpP/crotonase-like_dom_sf"/>
</dbReference>
<name>A0A448UZT9_9FIRM</name>
<dbReference type="EMBL" id="LR134523">
    <property type="protein sequence ID" value="VEJ34487.1"/>
    <property type="molecule type" value="Genomic_DNA"/>
</dbReference>
<dbReference type="OrthoDB" id="7314861at2"/>
<dbReference type="SMART" id="SM00245">
    <property type="entry name" value="TSPc"/>
    <property type="match status" value="1"/>
</dbReference>
<keyword evidence="3" id="KW-1185">Reference proteome</keyword>
<dbReference type="KEGG" id="piv:NCTC13079_00179"/>
<protein>
    <submittedName>
        <fullName evidence="2">C-terminal processing peptidase</fullName>
    </submittedName>
</protein>
<evidence type="ECO:0000313" key="2">
    <source>
        <dbReference type="EMBL" id="VEJ34487.1"/>
    </source>
</evidence>